<dbReference type="CDD" id="cd06257">
    <property type="entry name" value="DnaJ"/>
    <property type="match status" value="1"/>
</dbReference>
<dbReference type="InterPro" id="IPR052243">
    <property type="entry name" value="Mito_inner_membrane_organizer"/>
</dbReference>
<dbReference type="PRINTS" id="PR00625">
    <property type="entry name" value="JDOMAIN"/>
</dbReference>
<dbReference type="SUPFAM" id="SSF46565">
    <property type="entry name" value="Chaperone J-domain"/>
    <property type="match status" value="1"/>
</dbReference>
<comment type="subcellular location">
    <subcellularLocation>
        <location evidence="1">Membrane</location>
    </subcellularLocation>
</comment>
<dbReference type="PROSITE" id="PS00636">
    <property type="entry name" value="DNAJ_1"/>
    <property type="match status" value="1"/>
</dbReference>
<name>A0AA36D184_9BILA</name>
<keyword evidence="5" id="KW-0812">Transmembrane</keyword>
<gene>
    <name evidence="7" type="ORF">MSPICULIGERA_LOCUS16256</name>
</gene>
<evidence type="ECO:0000256" key="2">
    <source>
        <dbReference type="ARBA" id="ARBA00023136"/>
    </source>
</evidence>
<dbReference type="EMBL" id="CATQJA010002652">
    <property type="protein sequence ID" value="CAJ0577992.1"/>
    <property type="molecule type" value="Genomic_DNA"/>
</dbReference>
<feature type="non-terminal residue" evidence="7">
    <location>
        <position position="1"/>
    </location>
</feature>
<evidence type="ECO:0000313" key="7">
    <source>
        <dbReference type="EMBL" id="CAJ0577992.1"/>
    </source>
</evidence>
<dbReference type="InterPro" id="IPR024586">
    <property type="entry name" value="DnaJ-like_C11_C"/>
</dbReference>
<keyword evidence="5" id="KW-1133">Transmembrane helix</keyword>
<feature type="region of interest" description="Disordered" evidence="4">
    <location>
        <begin position="557"/>
        <end position="685"/>
    </location>
</feature>
<dbReference type="GO" id="GO:0005739">
    <property type="term" value="C:mitochondrion"/>
    <property type="evidence" value="ECO:0007669"/>
    <property type="project" value="GOC"/>
</dbReference>
<dbReference type="Gene3D" id="1.10.287.110">
    <property type="entry name" value="DnaJ domain"/>
    <property type="match status" value="1"/>
</dbReference>
<comment type="caution">
    <text evidence="7">The sequence shown here is derived from an EMBL/GenBank/DDBJ whole genome shotgun (WGS) entry which is preliminary data.</text>
</comment>
<keyword evidence="8" id="KW-1185">Reference proteome</keyword>
<feature type="compositionally biased region" description="Pro residues" evidence="4">
    <location>
        <begin position="675"/>
        <end position="684"/>
    </location>
</feature>
<organism evidence="7 8">
    <name type="scientific">Mesorhabditis spiculigera</name>
    <dbReference type="NCBI Taxonomy" id="96644"/>
    <lineage>
        <taxon>Eukaryota</taxon>
        <taxon>Metazoa</taxon>
        <taxon>Ecdysozoa</taxon>
        <taxon>Nematoda</taxon>
        <taxon>Chromadorea</taxon>
        <taxon>Rhabditida</taxon>
        <taxon>Rhabditina</taxon>
        <taxon>Rhabditomorpha</taxon>
        <taxon>Rhabditoidea</taxon>
        <taxon>Rhabditidae</taxon>
        <taxon>Mesorhabditinae</taxon>
        <taxon>Mesorhabditis</taxon>
    </lineage>
</organism>
<protein>
    <recommendedName>
        <fullName evidence="6">J domain-containing protein</fullName>
    </recommendedName>
</protein>
<feature type="compositionally biased region" description="Polar residues" evidence="4">
    <location>
        <begin position="639"/>
        <end position="656"/>
    </location>
</feature>
<dbReference type="GO" id="GO:0042407">
    <property type="term" value="P:cristae formation"/>
    <property type="evidence" value="ECO:0007669"/>
    <property type="project" value="TreeGrafter"/>
</dbReference>
<dbReference type="InterPro" id="IPR036869">
    <property type="entry name" value="J_dom_sf"/>
</dbReference>
<dbReference type="InterPro" id="IPR055225">
    <property type="entry name" value="DNAJC11-like_beta-barrel"/>
</dbReference>
<feature type="domain" description="J" evidence="6">
    <location>
        <begin position="25"/>
        <end position="93"/>
    </location>
</feature>
<reference evidence="7" key="1">
    <citation type="submission" date="2023-06" db="EMBL/GenBank/DDBJ databases">
        <authorList>
            <person name="Delattre M."/>
        </authorList>
    </citation>
    <scope>NUCLEOTIDE SEQUENCE</scope>
    <source>
        <strain evidence="7">AF72</strain>
    </source>
</reference>
<keyword evidence="3" id="KW-0143">Chaperone</keyword>
<proteinExistence type="predicted"/>
<evidence type="ECO:0000256" key="5">
    <source>
        <dbReference type="SAM" id="Phobius"/>
    </source>
</evidence>
<dbReference type="Proteomes" id="UP001177023">
    <property type="component" value="Unassembled WGS sequence"/>
</dbReference>
<evidence type="ECO:0000259" key="6">
    <source>
        <dbReference type="PROSITE" id="PS50076"/>
    </source>
</evidence>
<feature type="compositionally biased region" description="Low complexity" evidence="4">
    <location>
        <begin position="617"/>
        <end position="629"/>
    </location>
</feature>
<dbReference type="GO" id="GO:0016020">
    <property type="term" value="C:membrane"/>
    <property type="evidence" value="ECO:0007669"/>
    <property type="project" value="UniProtKB-SubCell"/>
</dbReference>
<evidence type="ECO:0000256" key="1">
    <source>
        <dbReference type="ARBA" id="ARBA00004370"/>
    </source>
</evidence>
<dbReference type="Pfam" id="PF22774">
    <property type="entry name" value="DNAJC11_beta-barrel"/>
    <property type="match status" value="1"/>
</dbReference>
<dbReference type="AlphaFoldDB" id="A0AA36D184"/>
<dbReference type="Pfam" id="PF11875">
    <property type="entry name" value="DnaJ-like_C11_C"/>
    <property type="match status" value="1"/>
</dbReference>
<evidence type="ECO:0000256" key="4">
    <source>
        <dbReference type="SAM" id="MobiDB-lite"/>
    </source>
</evidence>
<dbReference type="PANTHER" id="PTHR44157:SF1">
    <property type="entry name" value="DNAJ HOMOLOG SUBFAMILY C MEMBER 11"/>
    <property type="match status" value="1"/>
</dbReference>
<dbReference type="PROSITE" id="PS50076">
    <property type="entry name" value="DNAJ_2"/>
    <property type="match status" value="1"/>
</dbReference>
<keyword evidence="2 5" id="KW-0472">Membrane</keyword>
<feature type="transmembrane region" description="Helical" evidence="5">
    <location>
        <begin position="720"/>
        <end position="743"/>
    </location>
</feature>
<dbReference type="SMART" id="SM00271">
    <property type="entry name" value="DnaJ"/>
    <property type="match status" value="1"/>
</dbReference>
<dbReference type="PANTHER" id="PTHR44157">
    <property type="entry name" value="DNAJ HOMOLOG SUBFAMILY C MEMBER 11"/>
    <property type="match status" value="1"/>
</dbReference>
<feature type="compositionally biased region" description="Low complexity" evidence="4">
    <location>
        <begin position="591"/>
        <end position="603"/>
    </location>
</feature>
<evidence type="ECO:0000256" key="3">
    <source>
        <dbReference type="ARBA" id="ARBA00023186"/>
    </source>
</evidence>
<sequence length="754" mass="83775">MSISSGSSVGGDDGDLLIEEGEDLDFYAVLNLPKDATDEEITKAYRRRCLVFHPDRHVDEDDKKTAERVFVQIRRAHEVLSDPKKRAIYDALGVQGIDAQGWELVSRSSNPENIKKEYEFLQRLRENEIMLTRTHPTSSFMLKTSLAGLFVKNKEERYMPQFVGLALTQGVDCSLTGKDRVGLTGRVKTGNGRGDGSAALTWKRGVGQFNMENMISISGESIAAQCRLARSVFQRAAIIVQPSLQYMYLQGVCMPTLQLIYSMRLRLRWQGSIILALTPVQSAITTTIVHTENNQPKAIANFTLAPANPNVRLVYISRDASLDSFTEMACTFSMFGLSPSIQMERRLSRYSRFGVGLSLTLPSCMLVAKFKVKSGHFLYDWHIVLCDDKDEVARSALYGVVLPVIAFQAFKAIFRPFWERLTSVFDDRTQEREVDMAKQEESQRVITLMRGTADRIRKDEESKQGVIILQARYGVSSPDSAANYPLAGDRSIDVVIPLQAMVNDSQLRIHSFNKSQLPGFYDPCPGDDKVLHVRYQFRGEMHAVTVADDMPLIIPVRLGMGNPNESRPSAPEPRSNSPPSSAPQQEHLQGSSSRPPSFPSAPSYDEPPPDYHSAVNYPSVPSYQQQQPPHQTAVKPYPVQQSYGSHTAPSYPTQNAPAPHLIYSGGYQQSSGGGAPPPPPPPGQPAVVVQVVREHSSVLRCAYCPNGVVVRETDGCCVCMLVIMMLFTFPFGLLFLLCLPCAVHNRCHQCHRIG</sequence>
<accession>A0AA36D184</accession>
<evidence type="ECO:0000313" key="8">
    <source>
        <dbReference type="Proteomes" id="UP001177023"/>
    </source>
</evidence>
<dbReference type="InterPro" id="IPR018253">
    <property type="entry name" value="DnaJ_domain_CS"/>
</dbReference>
<dbReference type="InterPro" id="IPR001623">
    <property type="entry name" value="DnaJ_domain"/>
</dbReference>
<feature type="compositionally biased region" description="Polar residues" evidence="4">
    <location>
        <begin position="574"/>
        <end position="590"/>
    </location>
</feature>
<dbReference type="Pfam" id="PF00226">
    <property type="entry name" value="DnaJ"/>
    <property type="match status" value="1"/>
</dbReference>